<sequence length="129" mass="14258">MRSPMARPSASGKFRKVRPPFGRSKAALSRFTLHFFRERLPALCYQVCVGENRRGTSFDYKVGSCGAKHLGSDCVQVTKVRHKDRVQLGRCCCFEQKRSARQGNGSGDLVPLQEVSKDHPADAAGSTDN</sequence>
<evidence type="ECO:0000313" key="3">
    <source>
        <dbReference type="Proteomes" id="UP000179920"/>
    </source>
</evidence>
<evidence type="ECO:0000256" key="1">
    <source>
        <dbReference type="SAM" id="MobiDB-lite"/>
    </source>
</evidence>
<feature type="region of interest" description="Disordered" evidence="1">
    <location>
        <begin position="100"/>
        <end position="129"/>
    </location>
</feature>
<evidence type="ECO:0000313" key="2">
    <source>
        <dbReference type="EMBL" id="SAM58806.1"/>
    </source>
</evidence>
<dbReference type="AlphaFoldDB" id="A0A1K0GVD0"/>
<dbReference type="Proteomes" id="UP000179920">
    <property type="component" value="Chromosome I"/>
</dbReference>
<dbReference type="EMBL" id="LT558117">
    <property type="protein sequence ID" value="SAM58806.1"/>
    <property type="molecule type" value="Genomic_DNA"/>
</dbReference>
<proteinExistence type="predicted"/>
<gene>
    <name evidence="2" type="ORF">UBRO_20404</name>
</gene>
<name>A0A1K0GVD0_9BASI</name>
<protein>
    <submittedName>
        <fullName evidence="2">Uncharacterized protein</fullName>
    </submittedName>
</protein>
<accession>A0A1K0GVD0</accession>
<reference evidence="3" key="1">
    <citation type="submission" date="2016-04" db="EMBL/GenBank/DDBJ databases">
        <authorList>
            <person name="Guldener U."/>
            <person name="Guldener U."/>
        </authorList>
    </citation>
    <scope>NUCLEOTIDE SEQUENCE [LARGE SCALE GENOMIC DNA]</scope>
    <source>
        <strain evidence="3">UB2112</strain>
    </source>
</reference>
<organism evidence="2 3">
    <name type="scientific">Ustilago bromivora</name>
    <dbReference type="NCBI Taxonomy" id="307758"/>
    <lineage>
        <taxon>Eukaryota</taxon>
        <taxon>Fungi</taxon>
        <taxon>Dikarya</taxon>
        <taxon>Basidiomycota</taxon>
        <taxon>Ustilaginomycotina</taxon>
        <taxon>Ustilaginomycetes</taxon>
        <taxon>Ustilaginales</taxon>
        <taxon>Ustilaginaceae</taxon>
        <taxon>Ustilago</taxon>
    </lineage>
</organism>